<evidence type="ECO:0000313" key="3">
    <source>
        <dbReference type="Proteomes" id="UP000274131"/>
    </source>
</evidence>
<sequence>MGKIDPSFWMFPGHFLIRVRRSAASSNVTKPGEWKAPYWLRQMCNNGWIKAGFWKVMANQSDPRVESNGDVLKVENGAGNSKNHSEDTFGISWQYSS</sequence>
<evidence type="ECO:0000313" key="4">
    <source>
        <dbReference type="WBParaSite" id="EVEC_0000658101-mRNA-1"/>
    </source>
</evidence>
<feature type="region of interest" description="Disordered" evidence="1">
    <location>
        <begin position="74"/>
        <end position="97"/>
    </location>
</feature>
<reference evidence="4" key="1">
    <citation type="submission" date="2017-02" db="UniProtKB">
        <authorList>
            <consortium name="WormBaseParasite"/>
        </authorList>
    </citation>
    <scope>IDENTIFICATION</scope>
</reference>
<protein>
    <submittedName>
        <fullName evidence="4">Transposase</fullName>
    </submittedName>
</protein>
<dbReference type="EMBL" id="UXUI01008398">
    <property type="protein sequence ID" value="VDD91404.1"/>
    <property type="molecule type" value="Genomic_DNA"/>
</dbReference>
<evidence type="ECO:0000256" key="1">
    <source>
        <dbReference type="SAM" id="MobiDB-lite"/>
    </source>
</evidence>
<gene>
    <name evidence="2" type="ORF">EVEC_LOCUS6155</name>
</gene>
<dbReference type="WBParaSite" id="EVEC_0000658101-mRNA-1">
    <property type="protein sequence ID" value="EVEC_0000658101-mRNA-1"/>
    <property type="gene ID" value="EVEC_0000658101"/>
</dbReference>
<name>A0A0N4V8B1_ENTVE</name>
<organism evidence="4">
    <name type="scientific">Enterobius vermicularis</name>
    <name type="common">Human pinworm</name>
    <dbReference type="NCBI Taxonomy" id="51028"/>
    <lineage>
        <taxon>Eukaryota</taxon>
        <taxon>Metazoa</taxon>
        <taxon>Ecdysozoa</taxon>
        <taxon>Nematoda</taxon>
        <taxon>Chromadorea</taxon>
        <taxon>Rhabditida</taxon>
        <taxon>Spirurina</taxon>
        <taxon>Oxyuridomorpha</taxon>
        <taxon>Oxyuroidea</taxon>
        <taxon>Oxyuridae</taxon>
        <taxon>Enterobius</taxon>
    </lineage>
</organism>
<accession>A0A0N4V8B1</accession>
<reference evidence="2 3" key="2">
    <citation type="submission" date="2018-10" db="EMBL/GenBank/DDBJ databases">
        <authorList>
            <consortium name="Pathogen Informatics"/>
        </authorList>
    </citation>
    <scope>NUCLEOTIDE SEQUENCE [LARGE SCALE GENOMIC DNA]</scope>
</reference>
<dbReference type="Proteomes" id="UP000274131">
    <property type="component" value="Unassembled WGS sequence"/>
</dbReference>
<keyword evidence="3" id="KW-1185">Reference proteome</keyword>
<evidence type="ECO:0000313" key="2">
    <source>
        <dbReference type="EMBL" id="VDD91404.1"/>
    </source>
</evidence>
<proteinExistence type="predicted"/>
<dbReference type="AlphaFoldDB" id="A0A0N4V8B1"/>